<keyword evidence="3" id="KW-1185">Reference proteome</keyword>
<feature type="chain" id="PRO_5045257384" description="Secreted protein" evidence="1">
    <location>
        <begin position="29"/>
        <end position="426"/>
    </location>
</feature>
<name>A0ABV4CLE6_9PSEU</name>
<evidence type="ECO:0008006" key="4">
    <source>
        <dbReference type="Google" id="ProtNLM"/>
    </source>
</evidence>
<protein>
    <recommendedName>
        <fullName evidence="4">Secreted protein</fullName>
    </recommendedName>
</protein>
<keyword evidence="1" id="KW-0732">Signal</keyword>
<gene>
    <name evidence="2" type="ORF">AB8O55_21150</name>
</gene>
<feature type="signal peptide" evidence="1">
    <location>
        <begin position="1"/>
        <end position="28"/>
    </location>
</feature>
<proteinExistence type="predicted"/>
<evidence type="ECO:0000313" key="2">
    <source>
        <dbReference type="EMBL" id="MEY8041926.1"/>
    </source>
</evidence>
<reference evidence="2 3" key="1">
    <citation type="submission" date="2024-08" db="EMBL/GenBank/DDBJ databases">
        <title>Genome mining of Saccharopolyspora cebuensis PGLac3 from Nigerian medicinal plant.</title>
        <authorList>
            <person name="Ezeobiora C.E."/>
            <person name="Igbokwe N.H."/>
            <person name="Amin D.H."/>
            <person name="Mendie U.E."/>
        </authorList>
    </citation>
    <scope>NUCLEOTIDE SEQUENCE [LARGE SCALE GENOMIC DNA]</scope>
    <source>
        <strain evidence="2 3">PGLac3</strain>
    </source>
</reference>
<dbReference type="Proteomes" id="UP001564626">
    <property type="component" value="Unassembled WGS sequence"/>
</dbReference>
<evidence type="ECO:0000313" key="3">
    <source>
        <dbReference type="Proteomes" id="UP001564626"/>
    </source>
</evidence>
<evidence type="ECO:0000256" key="1">
    <source>
        <dbReference type="SAM" id="SignalP"/>
    </source>
</evidence>
<comment type="caution">
    <text evidence="2">The sequence shown here is derived from an EMBL/GenBank/DDBJ whole genome shotgun (WGS) entry which is preliminary data.</text>
</comment>
<accession>A0ABV4CLE6</accession>
<dbReference type="RefSeq" id="WP_345360239.1">
    <property type="nucleotide sequence ID" value="NZ_BAABII010000004.1"/>
</dbReference>
<organism evidence="2 3">
    <name type="scientific">Saccharopolyspora cebuensis</name>
    <dbReference type="NCBI Taxonomy" id="418759"/>
    <lineage>
        <taxon>Bacteria</taxon>
        <taxon>Bacillati</taxon>
        <taxon>Actinomycetota</taxon>
        <taxon>Actinomycetes</taxon>
        <taxon>Pseudonocardiales</taxon>
        <taxon>Pseudonocardiaceae</taxon>
        <taxon>Saccharopolyspora</taxon>
    </lineage>
</organism>
<sequence length="426" mass="43968">MQTWAKRGVQAALVTGGMLAAGTGVASADGTCPHGPSHPDHPTRPMDAVPPLPGGHEAARTCFTGELFPEAERGRHHLATPRHAAPARPVTTMTGTIDPVRDLLPEVENELTREIPVLRDLDAPEPVDPMRLAGWVAEEAAPAPQPRVGSPAAGFHRSLSWAGPIGEVIRGGAESLRTSAFPVGGQHVAAGLVTPADDPAHAADFGSTGIVDLWQGALGRGLLATEDVDLTETGLPEHRVDLVDVPRGLVGALLTAFGAEPVAARQDFVPLAVPGEHQVAVDEVPTLQGLPEGRGIEAPLPLVGELNGFSGGQTSLPVLNRITAALTGADARVAFSADPMSAPVEVVLLDELAAGMPEGKQVTTNPFREPAAPAPAPGGMALPVIDAVPVIEAVPTLTDETVRFDLTAVFADRGGAEDDTVVFARI</sequence>
<dbReference type="EMBL" id="JBGEHV010000045">
    <property type="protein sequence ID" value="MEY8041926.1"/>
    <property type="molecule type" value="Genomic_DNA"/>
</dbReference>